<comment type="caution">
    <text evidence="6">The sequence shown here is derived from an EMBL/GenBank/DDBJ whole genome shotgun (WGS) entry which is preliminary data.</text>
</comment>
<evidence type="ECO:0000259" key="5">
    <source>
        <dbReference type="Pfam" id="PF04357"/>
    </source>
</evidence>
<feature type="domain" description="Translocation and assembly module TamB C-terminal" evidence="5">
    <location>
        <begin position="1168"/>
        <end position="1503"/>
    </location>
</feature>
<reference evidence="6 7" key="1">
    <citation type="submission" date="2017-08" db="EMBL/GenBank/DDBJ databases">
        <title>Reclassification of Bisgaard taxon 37 and 44.</title>
        <authorList>
            <person name="Christensen H."/>
        </authorList>
    </citation>
    <scope>NUCLEOTIDE SEQUENCE [LARGE SCALE GENOMIC DNA]</scope>
    <source>
        <strain evidence="6 7">EEAB3T1</strain>
    </source>
</reference>
<evidence type="ECO:0000256" key="4">
    <source>
        <dbReference type="ARBA" id="ARBA00023136"/>
    </source>
</evidence>
<evidence type="ECO:0000256" key="2">
    <source>
        <dbReference type="ARBA" id="ARBA00022692"/>
    </source>
</evidence>
<keyword evidence="2" id="KW-0812">Transmembrane</keyword>
<dbReference type="Proteomes" id="UP000265964">
    <property type="component" value="Unassembled WGS sequence"/>
</dbReference>
<evidence type="ECO:0000256" key="3">
    <source>
        <dbReference type="ARBA" id="ARBA00022989"/>
    </source>
</evidence>
<keyword evidence="4" id="KW-0472">Membrane</keyword>
<dbReference type="OrthoDB" id="5555605at2"/>
<sequence length="1505" mass="164703">MRLKKIFKYTGITLGALVGVSVVAGASVWFSSTLSTKVLNFVATKVPGLTWEKVEGSFSSGIKITNLHYISQNYKYNPQVTLKPETEQDEPIPTLVDVKVAYATLHLDIGCLVRKQVCLDNLNLEQTQVTLATGDETQLDPQALLYGTGKAYNPNNLANPNYQEQPSSGVPEWLDIVLEQAKITDLQVVVGKNIGLYQQHLNQELRQDGQASTNYKPVLTEFKLGSYPQSVFNQYLTDPMVISLDQLQVGAVRYRPTAYDLGDVSLGKLSYAQYGQEVASAVNNDLASQTPPEVIQATEQEQPKFEGKALPPELQKLLSKYLNLQAGSFSQAFSQIKQAFSLEYKQNANDANDFEISLPQLLSEEQFEQQTNELNSAVVEETTPENDQELWQSLTGYQGEFKFVKPEGQGKELPASKVSSQIADSFKFFRTPLRDFFLTNTQLNLPLALTSQNVTVNEVNLSFYTYKVKGLEPEVATSDTFQVNNISLDGNLTPEQANLKAKVSGDVELEAQVDFLARTSDLNAQIALKVHKLPLVSLPVAIDANISATGKAYSNVQILATNKAQNAQLSLMLDLDTGRPYWPMDLNLQLATLALDAGTKISDLNLTAKGRVNNLNAKLSTNLLFKQQNYAFNASLVNVPQKFATEITFVNQHKAKVQPALHAYFQFDYNKQLVLQGLLKAKDIRVQDFADLGKIKDLTISGSFNLGAIYNSQQDWSAFFKEASFVGTLDQRPFEGNLLLGVDSVFGLLAQKVNAEYLENHVRVEGSLNRQSDFNLDLKLVDLSKLVPGLKINSQANLKLAGSILVPSLQGTINTPYVHYQASGVNLNINQFHTKLDLTMDESLTGEANLSLAKSTINDLVINHAKVTYNGDPQNIVNIDFSSNQAVLLTEIDNFTLSKAGDLTADISLNRLDLVALNLKNFKTTDGDIKVNLNTNNFNFTVSPFTVSNNQFNLTNETDLVYDSKSLTGKISTNLDLDLLNSLLKENKIFMQGKVKATADFALDLQDLNSEKSQLSVNLASSQVDYHQLIDVRPFKVSIYDLDLTSSLKGNDLQTKGSLQINRQGNVSLNVTVGDLFKQQTLAGSLILDSLSLNLIKPLLDNTQQITGNMYANLEFGGTLRQPLLYGQTGASDLNVAMVDLPFTISKGALVLSFDGRKADILGDLPTDSTAIEISGSADWNTIEQLTSNVRVQAKDLRTKLMDYGVALVDTDITAEYANNFLTVNGQARVHDGTLTVASSDDATYLAPSGDVVFVTNDNLVDTTIIDGKDTPSNLLANIKVTLGDNLIFDAYGVNASLVGNLDVTYAESPSIIGNISIENGTFRQYGQNLIIQRGEITFNGLSVIPNIYIRAIRDPNYVMDNVTVGVQVQGLATKPNISLFSTPASLSQNQKINYLLTGTASDSDDDGVGLQLFTSSLTSSISLFEQIGNAFGIKNTQVTTSGSGENSKVNISGTVFNKVRLNYAYGLFDGLNTISASYRVLPKVFLRVSRGVSAAADVVYSTAW</sequence>
<keyword evidence="7" id="KW-1185">Reference proteome</keyword>
<dbReference type="Pfam" id="PF04357">
    <property type="entry name" value="TamB"/>
    <property type="match status" value="1"/>
</dbReference>
<keyword evidence="3" id="KW-1133">Transmembrane helix</keyword>
<organism evidence="6 7">
    <name type="scientific">Psittacicella gerlachiana</name>
    <dbReference type="NCBI Taxonomy" id="2028574"/>
    <lineage>
        <taxon>Bacteria</taxon>
        <taxon>Pseudomonadati</taxon>
        <taxon>Pseudomonadota</taxon>
        <taxon>Gammaproteobacteria</taxon>
        <taxon>Pasteurellales</taxon>
        <taxon>Psittacicellaceae</taxon>
        <taxon>Psittacicella</taxon>
    </lineage>
</organism>
<proteinExistence type="predicted"/>
<protein>
    <recommendedName>
        <fullName evidence="5">Translocation and assembly module TamB C-terminal domain-containing protein</fullName>
    </recommendedName>
</protein>
<comment type="subcellular location">
    <subcellularLocation>
        <location evidence="1">Membrane</location>
        <topology evidence="1">Single-pass membrane protein</topology>
    </subcellularLocation>
</comment>
<evidence type="ECO:0000313" key="7">
    <source>
        <dbReference type="Proteomes" id="UP000265964"/>
    </source>
</evidence>
<dbReference type="GO" id="GO:0097347">
    <property type="term" value="C:TAM protein secretion complex"/>
    <property type="evidence" value="ECO:0007669"/>
    <property type="project" value="TreeGrafter"/>
</dbReference>
<dbReference type="PANTHER" id="PTHR36985:SF1">
    <property type="entry name" value="TRANSLOCATION AND ASSEMBLY MODULE SUBUNIT TAMB"/>
    <property type="match status" value="1"/>
</dbReference>
<name>A0A3A1YPH2_9GAMM</name>
<dbReference type="RefSeq" id="WP_119534156.1">
    <property type="nucleotide sequence ID" value="NZ_NRJF01000029.1"/>
</dbReference>
<dbReference type="EMBL" id="NRJF01000029">
    <property type="protein sequence ID" value="RIY37927.1"/>
    <property type="molecule type" value="Genomic_DNA"/>
</dbReference>
<dbReference type="PANTHER" id="PTHR36985">
    <property type="entry name" value="TRANSLOCATION AND ASSEMBLY MODULE SUBUNIT TAMB"/>
    <property type="match status" value="1"/>
</dbReference>
<gene>
    <name evidence="6" type="ORF">CKF59_01185</name>
</gene>
<evidence type="ECO:0000256" key="1">
    <source>
        <dbReference type="ARBA" id="ARBA00004167"/>
    </source>
</evidence>
<accession>A0A3A1YPH2</accession>
<evidence type="ECO:0000313" key="6">
    <source>
        <dbReference type="EMBL" id="RIY37927.1"/>
    </source>
</evidence>
<dbReference type="InterPro" id="IPR007452">
    <property type="entry name" value="TamB_C"/>
</dbReference>
<dbReference type="GO" id="GO:0009306">
    <property type="term" value="P:protein secretion"/>
    <property type="evidence" value="ECO:0007669"/>
    <property type="project" value="InterPro"/>
</dbReference>
<dbReference type="GO" id="GO:0005886">
    <property type="term" value="C:plasma membrane"/>
    <property type="evidence" value="ECO:0007669"/>
    <property type="project" value="InterPro"/>
</dbReference>